<feature type="coiled-coil region" evidence="3">
    <location>
        <begin position="497"/>
        <end position="525"/>
    </location>
</feature>
<dbReference type="Pfam" id="PF13359">
    <property type="entry name" value="DDE_Tnp_4"/>
    <property type="match status" value="1"/>
</dbReference>
<dbReference type="InterPro" id="IPR046700">
    <property type="entry name" value="DUF6570"/>
</dbReference>
<sequence>MVIECVCCDSRIDSKNRRSFHGIAMRLFVSARRNICLPASGYICNSCRMIFLKWRTNSEFVNVLNHLEEESNENIIDHDHKNDNENFESATETSTDEPIDTNTVLLPLNVAVSSHRLGLSNKVLTTMFKFSNPMAVSRTLSTVREALSSEFVPQYLGFQSISRQDVINTYSSPLATRLLSEDMNTVVLVADGTYLYLQKSRNNGFQRHTYNLHKHRSLVKPMLITTTTGYILEAYGPYLSDSSNNDAAMEKDILIKNKSEILNWIHDHDIIVVDRGFRDSVGLMRALGLDVCMADFLNGRHRFDALEANRSRFISKIRWVVESENARIKHFKWLNQTIQNSTIPQVRDYLRIACALVNAYRSPAISSFMNDDIIVTKMLENLHELNLLRVRINDEILRWVDGDASQLVTFSVLSIDQIRTITVGTQSTTNQENEEDRKTRLDHEAQIKATERNIRNVEETEEEHELRLIEESISKRTRRCVRNLVESEEMRENRLGNEAEIRTINRHARNLKESEEERKIRLSKEAGIAANRRRNRDLEEDEEKRSIRLKREATHKTNQRLITDELETPEEREQRLKLNNEFESIRRHKRCQNETNEERKRRKQQKRNADKMRHKKGTESSTEVWPKTATTEIKHRCLNAFKDAMSNHVVHQIICAICACLHYKSESVEMNIAKIPNQHLLYPNDEMPSCVSRINIEIDTVNGNVQMSEEIQERLMNTKDSSVIINKMLLCLNAIDLTTGFAYLCNKCHKYLLMNKLPSLSLNNLMWIGDVPEELQGLTLPEEKLIGLYRHSSCVIKLSSITGDPSLAQTALKGNVITFPQNVSDIARSLPLSPNTLPEIIKIIFVGRTFPKKDRIRSILTVRRDIIRKALIWLSKNNILYKDVYIDDLLIDTLPINDVPDCLWNTMSLVDEQQSCNFERSGYVKSNLDSDEVCFTDVISLNASGLMDTSATAISSSDIRQHLRQRINITEELTMLNDNIYLVPHSKNPVTEYFNTSFLPGLYPTLFPYGMGGVEDERRLVRVPYGKHIRYFLSFHDHRFEMNTSFIFVTFNILQRRTACAKARILVSRPYFSSQSIEINQLTAAEVKIALNQIESNTFTYNSNPRLSALLKQLKTVSGSVMGSYQSRANCRVQLHSQIFFSGLPNIFITINPCDLHHPLAMKFAGVDLDIDNLMVHQMPKSQDRAAIVAKHPVAIARFFNKLITTVLSTLIGYDTNKHTSNPGGGVLGEIDAYYGTVEESGRGALHLHMLLWLTFRHNLIEYLEDIIKEDLRSFQNDISESDVSNVDKHNRNLISICSAIPSPNDPNFEQIKKLLVRTFASENQIHRHTSTCYKYIKGLTIDDPPCRLRYPKEMYDETTIDLETGEIRMKRDHPMMNNFNEWLLLACRCNMDIKFIWSGADTKALVYYISDYITKKNLSFHDTNSLIYQAVDKFEKNAQNISYTDALDKSRRLILRCFNTSASQQEISSVQVASYLMGWPDHYTSHTFVNIHLIGIERYLEQSLTKLKEKSNSTTNESFMIDDLRLNLFESFHENYEQDDEQNESFELEAGIDEEHLVLCNKRIDYALRSLQLSHVCLYDFYSEYRKTKITTADKVLFEVNSIPTSEARRGRPLNDRWLFQPNHLQYFSHLIIRRSFNVVPVLIGPAIPRRDREDTAERYARAILTLFYPWRSPLNVCELDQTWRDALKVREATFTARSNKVINNIQVLHDCKRDRDSDLIQLVNQPLRSRPVNTSSPYNDADIEDAEEILALLDESNHLNPSSLNERAVEG</sequence>
<feature type="compositionally biased region" description="Basic and acidic residues" evidence="4">
    <location>
        <begin position="75"/>
        <end position="84"/>
    </location>
</feature>
<gene>
    <name evidence="9" type="ORF">JXQ802_LOCUS43680</name>
    <name evidence="8" type="ORF">PYM288_LOCUS28431</name>
</gene>
<dbReference type="EMBL" id="CAJNOL010003202">
    <property type="protein sequence ID" value="CAF1551594.1"/>
    <property type="molecule type" value="Genomic_DNA"/>
</dbReference>
<keyword evidence="3" id="KW-0175">Coiled coil</keyword>
<keyword evidence="10" id="KW-1185">Reference proteome</keyword>
<dbReference type="PANTHER" id="PTHR23080">
    <property type="entry name" value="THAP DOMAIN PROTEIN"/>
    <property type="match status" value="1"/>
</dbReference>
<accession>A0A815WX90</accession>
<dbReference type="EMBL" id="CAJNOH010002094">
    <property type="protein sequence ID" value="CAF1272029.1"/>
    <property type="molecule type" value="Genomic_DNA"/>
</dbReference>
<dbReference type="Pfam" id="PF20209">
    <property type="entry name" value="DUF6570"/>
    <property type="match status" value="1"/>
</dbReference>
<feature type="region of interest" description="Disordered" evidence="4">
    <location>
        <begin position="75"/>
        <end position="95"/>
    </location>
</feature>
<evidence type="ECO:0000259" key="7">
    <source>
        <dbReference type="Pfam" id="PF20209"/>
    </source>
</evidence>
<name>A0A815WX90_9BILA</name>
<dbReference type="GO" id="GO:0046872">
    <property type="term" value="F:metal ion binding"/>
    <property type="evidence" value="ECO:0007669"/>
    <property type="project" value="UniProtKB-KW"/>
</dbReference>
<evidence type="ECO:0000256" key="2">
    <source>
        <dbReference type="ARBA" id="ARBA00022723"/>
    </source>
</evidence>
<proteinExistence type="predicted"/>
<feature type="region of interest" description="Disordered" evidence="4">
    <location>
        <begin position="587"/>
        <end position="626"/>
    </location>
</feature>
<feature type="domain" description="Helitron helicase-like" evidence="6">
    <location>
        <begin position="1028"/>
        <end position="1252"/>
    </location>
</feature>
<reference evidence="9" key="1">
    <citation type="submission" date="2021-02" db="EMBL/GenBank/DDBJ databases">
        <authorList>
            <person name="Nowell W R."/>
        </authorList>
    </citation>
    <scope>NUCLEOTIDE SEQUENCE</scope>
</reference>
<evidence type="ECO:0000256" key="3">
    <source>
        <dbReference type="SAM" id="Coils"/>
    </source>
</evidence>
<evidence type="ECO:0000256" key="4">
    <source>
        <dbReference type="SAM" id="MobiDB-lite"/>
    </source>
</evidence>
<keyword evidence="2" id="KW-0479">Metal-binding</keyword>
<feature type="domain" description="DDE Tnp4" evidence="5">
    <location>
        <begin position="191"/>
        <end position="358"/>
    </location>
</feature>
<dbReference type="Proteomes" id="UP000663854">
    <property type="component" value="Unassembled WGS sequence"/>
</dbReference>
<evidence type="ECO:0000259" key="5">
    <source>
        <dbReference type="Pfam" id="PF13359"/>
    </source>
</evidence>
<protein>
    <recommendedName>
        <fullName evidence="11">ATP-dependent DNA helicase</fullName>
    </recommendedName>
</protein>
<evidence type="ECO:0000313" key="10">
    <source>
        <dbReference type="Proteomes" id="UP000663870"/>
    </source>
</evidence>
<dbReference type="Proteomes" id="UP000663870">
    <property type="component" value="Unassembled WGS sequence"/>
</dbReference>
<organism evidence="9 10">
    <name type="scientific">Rotaria sordida</name>
    <dbReference type="NCBI Taxonomy" id="392033"/>
    <lineage>
        <taxon>Eukaryota</taxon>
        <taxon>Metazoa</taxon>
        <taxon>Spiralia</taxon>
        <taxon>Gnathifera</taxon>
        <taxon>Rotifera</taxon>
        <taxon>Eurotatoria</taxon>
        <taxon>Bdelloidea</taxon>
        <taxon>Philodinida</taxon>
        <taxon>Philodinidae</taxon>
        <taxon>Rotaria</taxon>
    </lineage>
</organism>
<comment type="caution">
    <text evidence="9">The sequence shown here is derived from an EMBL/GenBank/DDBJ whole genome shotgun (WGS) entry which is preliminary data.</text>
</comment>
<evidence type="ECO:0000256" key="1">
    <source>
        <dbReference type="ARBA" id="ARBA00001968"/>
    </source>
</evidence>
<evidence type="ECO:0000313" key="9">
    <source>
        <dbReference type="EMBL" id="CAF1551594.1"/>
    </source>
</evidence>
<evidence type="ECO:0008006" key="11">
    <source>
        <dbReference type="Google" id="ProtNLM"/>
    </source>
</evidence>
<feature type="coiled-coil region" evidence="3">
    <location>
        <begin position="440"/>
        <end position="467"/>
    </location>
</feature>
<evidence type="ECO:0000259" key="6">
    <source>
        <dbReference type="Pfam" id="PF14214"/>
    </source>
</evidence>
<dbReference type="InterPro" id="IPR025476">
    <property type="entry name" value="Helitron_helicase-like"/>
</dbReference>
<dbReference type="Pfam" id="PF14214">
    <property type="entry name" value="Helitron_like_N"/>
    <property type="match status" value="1"/>
</dbReference>
<evidence type="ECO:0000313" key="8">
    <source>
        <dbReference type="EMBL" id="CAF1272029.1"/>
    </source>
</evidence>
<dbReference type="InterPro" id="IPR027806">
    <property type="entry name" value="HARBI1_dom"/>
</dbReference>
<feature type="domain" description="DUF6570" evidence="7">
    <location>
        <begin position="755"/>
        <end position="888"/>
    </location>
</feature>
<comment type="cofactor">
    <cofactor evidence="1">
        <name>a divalent metal cation</name>
        <dbReference type="ChEBI" id="CHEBI:60240"/>
    </cofactor>
</comment>
<feature type="compositionally biased region" description="Basic residues" evidence="4">
    <location>
        <begin position="600"/>
        <end position="616"/>
    </location>
</feature>